<evidence type="ECO:0000259" key="5">
    <source>
        <dbReference type="Pfam" id="PF09359"/>
    </source>
</evidence>
<comment type="caution">
    <text evidence="6">The sequence shown here is derived from an EMBL/GenBank/DDBJ whole genome shotgun (WGS) entry which is preliminary data.</text>
</comment>
<keyword evidence="2" id="KW-0812">Transmembrane</keyword>
<name>A0A8H7SNB1_9FUNG</name>
<sequence>MLSEKTIDQMPLPWLPLPITQSSLSDVARQRYDGPSFDQEWKDLRFIPWQFFYLDYHHLQQDIVYGNIVKRLETEWNKVYEFYILKRGEIERRIESTRTTRNEQELKTLVIDIHQLYHFAKLNYCGFLRLFMQYDRLFGSNTAKNMSFRKKKQVHPLSNSNSSCTLSTMSSCETALSTQLGLPKHEKTIKKYWVHPDNIVEVMLFMSTNKMVLQDQSNNPSSTYTAVDEVGHPQGIKSKLAAKSTQSIHHIEANPAKEPTGRLKVTTTYMDTVDLNDYTDRIICKPIKTTRVREFETINSKEEKDTYISVEQKVYYNGQQNHTYKGYKGFGKEPQQNYDPSEQHDWIQQRVWLKSKHVEQWINGDYSISNVLNKPSCQYRTDGLPTITTRDKNRMENTCLQMQNELHNQIKTPILKTTQYRTVYTSNKVTVSIDTDISISSGKELIRFPYCIVQVEQSSQPEPDWIRTFTCNAMLEPVHDFSLYLHGVGTLLDDRVHVFPSWFSKMEILDIRHTEYRGSLLFVEEEKATSEIQILLLLSLLATKMK</sequence>
<evidence type="ECO:0000313" key="6">
    <source>
        <dbReference type="EMBL" id="KAG2231297.1"/>
    </source>
</evidence>
<dbReference type="GO" id="GO:0012505">
    <property type="term" value="C:endomembrane system"/>
    <property type="evidence" value="ECO:0007669"/>
    <property type="project" value="UniProtKB-SubCell"/>
</dbReference>
<dbReference type="InterPro" id="IPR042267">
    <property type="entry name" value="VTC_sf"/>
</dbReference>
<dbReference type="Pfam" id="PF09359">
    <property type="entry name" value="VTC"/>
    <property type="match status" value="1"/>
</dbReference>
<evidence type="ECO:0000256" key="1">
    <source>
        <dbReference type="ARBA" id="ARBA00004127"/>
    </source>
</evidence>
<proteinExistence type="predicted"/>
<dbReference type="Proteomes" id="UP000613177">
    <property type="component" value="Unassembled WGS sequence"/>
</dbReference>
<evidence type="ECO:0000256" key="2">
    <source>
        <dbReference type="ARBA" id="ARBA00022692"/>
    </source>
</evidence>
<dbReference type="Gene3D" id="3.20.100.30">
    <property type="entry name" value="VTC, catalytic tunnel domain"/>
    <property type="match status" value="1"/>
</dbReference>
<keyword evidence="3" id="KW-1133">Transmembrane helix</keyword>
<gene>
    <name evidence="6" type="ORF">INT48_006408</name>
</gene>
<feature type="domain" description="VTC" evidence="5">
    <location>
        <begin position="190"/>
        <end position="491"/>
    </location>
</feature>
<dbReference type="InterPro" id="IPR051572">
    <property type="entry name" value="VTC_Complex_Subunit"/>
</dbReference>
<keyword evidence="4" id="KW-0472">Membrane</keyword>
<dbReference type="InterPro" id="IPR018966">
    <property type="entry name" value="VTC_domain"/>
</dbReference>
<dbReference type="PANTHER" id="PTHR46140:SF1">
    <property type="entry name" value="VACUOLAR TRANSPORTER CHAPERONE COMPLEX SUBUNIT 4-RELATED"/>
    <property type="match status" value="1"/>
</dbReference>
<organism evidence="6 7">
    <name type="scientific">Thamnidium elegans</name>
    <dbReference type="NCBI Taxonomy" id="101142"/>
    <lineage>
        <taxon>Eukaryota</taxon>
        <taxon>Fungi</taxon>
        <taxon>Fungi incertae sedis</taxon>
        <taxon>Mucoromycota</taxon>
        <taxon>Mucoromycotina</taxon>
        <taxon>Mucoromycetes</taxon>
        <taxon>Mucorales</taxon>
        <taxon>Mucorineae</taxon>
        <taxon>Mucoraceae</taxon>
        <taxon>Thamnidium</taxon>
    </lineage>
</organism>
<comment type="subcellular location">
    <subcellularLocation>
        <location evidence="1">Endomembrane system</location>
        <topology evidence="1">Multi-pass membrane protein</topology>
    </subcellularLocation>
</comment>
<keyword evidence="7" id="KW-1185">Reference proteome</keyword>
<evidence type="ECO:0000256" key="4">
    <source>
        <dbReference type="ARBA" id="ARBA00023136"/>
    </source>
</evidence>
<dbReference type="AlphaFoldDB" id="A0A8H7SNB1"/>
<reference evidence="6" key="1">
    <citation type="submission" date="2021-01" db="EMBL/GenBank/DDBJ databases">
        <title>Metabolic potential, ecology and presence of endohyphal bacteria is reflected in genomic diversity of Mucoromycotina.</title>
        <authorList>
            <person name="Muszewska A."/>
            <person name="Okrasinska A."/>
            <person name="Steczkiewicz K."/>
            <person name="Drgas O."/>
            <person name="Orlowska M."/>
            <person name="Perlinska-Lenart U."/>
            <person name="Aleksandrzak-Piekarczyk T."/>
            <person name="Szatraj K."/>
            <person name="Zielenkiewicz U."/>
            <person name="Pilsyk S."/>
            <person name="Malc E."/>
            <person name="Mieczkowski P."/>
            <person name="Kruszewska J.S."/>
            <person name="Biernat P."/>
            <person name="Pawlowska J."/>
        </authorList>
    </citation>
    <scope>NUCLEOTIDE SEQUENCE</scope>
    <source>
        <strain evidence="6">WA0000018081</strain>
    </source>
</reference>
<accession>A0A8H7SNB1</accession>
<dbReference type="EMBL" id="JAEPRE010000157">
    <property type="protein sequence ID" value="KAG2231297.1"/>
    <property type="molecule type" value="Genomic_DNA"/>
</dbReference>
<evidence type="ECO:0000313" key="7">
    <source>
        <dbReference type="Proteomes" id="UP000613177"/>
    </source>
</evidence>
<dbReference type="PANTHER" id="PTHR46140">
    <property type="entry name" value="VACUOLAR TRANSPORTER CHAPERONE 1-RELATED"/>
    <property type="match status" value="1"/>
</dbReference>
<dbReference type="GO" id="GO:0006799">
    <property type="term" value="P:polyphosphate biosynthetic process"/>
    <property type="evidence" value="ECO:0007669"/>
    <property type="project" value="UniProtKB-ARBA"/>
</dbReference>
<protein>
    <recommendedName>
        <fullName evidence="5">VTC domain-containing protein</fullName>
    </recommendedName>
</protein>
<evidence type="ECO:0000256" key="3">
    <source>
        <dbReference type="ARBA" id="ARBA00022989"/>
    </source>
</evidence>